<protein>
    <submittedName>
        <fullName evidence="2">Tenascin-R</fullName>
    </submittedName>
</protein>
<dbReference type="InterPro" id="IPR002181">
    <property type="entry name" value="Fibrinogen_a/b/g_C_dom"/>
</dbReference>
<dbReference type="Pfam" id="PF00147">
    <property type="entry name" value="Fibrinogen_C"/>
    <property type="match status" value="1"/>
</dbReference>
<dbReference type="GO" id="GO:0005615">
    <property type="term" value="C:extracellular space"/>
    <property type="evidence" value="ECO:0007669"/>
    <property type="project" value="TreeGrafter"/>
</dbReference>
<dbReference type="Gene3D" id="3.90.215.10">
    <property type="entry name" value="Gamma Fibrinogen, chain A, domain 1"/>
    <property type="match status" value="1"/>
</dbReference>
<dbReference type="InterPro" id="IPR036056">
    <property type="entry name" value="Fibrinogen-like_C"/>
</dbReference>
<evidence type="ECO:0000313" key="3">
    <source>
        <dbReference type="Proteomes" id="UP000762676"/>
    </source>
</evidence>
<feature type="domain" description="Fibrinogen C-terminal" evidence="1">
    <location>
        <begin position="69"/>
        <end position="285"/>
    </location>
</feature>
<name>A0AAV4GR11_9GAST</name>
<organism evidence="2 3">
    <name type="scientific">Elysia marginata</name>
    <dbReference type="NCBI Taxonomy" id="1093978"/>
    <lineage>
        <taxon>Eukaryota</taxon>
        <taxon>Metazoa</taxon>
        <taxon>Spiralia</taxon>
        <taxon>Lophotrochozoa</taxon>
        <taxon>Mollusca</taxon>
        <taxon>Gastropoda</taxon>
        <taxon>Heterobranchia</taxon>
        <taxon>Euthyneura</taxon>
        <taxon>Panpulmonata</taxon>
        <taxon>Sacoglossa</taxon>
        <taxon>Placobranchoidea</taxon>
        <taxon>Plakobranchidae</taxon>
        <taxon>Elysia</taxon>
    </lineage>
</organism>
<evidence type="ECO:0000259" key="1">
    <source>
        <dbReference type="PROSITE" id="PS51406"/>
    </source>
</evidence>
<dbReference type="EMBL" id="BMAT01005060">
    <property type="protein sequence ID" value="GFR86780.1"/>
    <property type="molecule type" value="Genomic_DNA"/>
</dbReference>
<gene>
    <name evidence="2" type="ORF">ElyMa_002476000</name>
</gene>
<sequence length="285" mass="31975">MKFDNMIKANERMANSTEDLDARLQKDFAILNQNFEQLKLVMENRTIEMISTVRNAIADSNATMRNSLAACNIYPTKCEKGMVPYLNDDDGQHLTIHPDGKSPPGVPYLCDTRTDGGGWIVIQRRVSGATGFYRGWADYKNGFGSLQEEYWLGNDHIHAPTSRGAYELRIDLEYNGQIIFAHYSSFSIGGEDSNYALRLGKYDGTAGDSLGPHNGYPFSTYDKDNDNVPSVNRAKYFQERGGIIKSNYSNLNGKWNSKANSNAALWWTLSSSDSVSFSEIKIRKL</sequence>
<dbReference type="PANTHER" id="PTHR19143">
    <property type="entry name" value="FIBRINOGEN/TENASCIN/ANGIOPOEITIN"/>
    <property type="match status" value="1"/>
</dbReference>
<accession>A0AAV4GR11</accession>
<dbReference type="SUPFAM" id="SSF56496">
    <property type="entry name" value="Fibrinogen C-terminal domain-like"/>
    <property type="match status" value="1"/>
</dbReference>
<proteinExistence type="predicted"/>
<reference evidence="2 3" key="1">
    <citation type="journal article" date="2021" name="Elife">
        <title>Chloroplast acquisition without the gene transfer in kleptoplastic sea slugs, Plakobranchus ocellatus.</title>
        <authorList>
            <person name="Maeda T."/>
            <person name="Takahashi S."/>
            <person name="Yoshida T."/>
            <person name="Shimamura S."/>
            <person name="Takaki Y."/>
            <person name="Nagai Y."/>
            <person name="Toyoda A."/>
            <person name="Suzuki Y."/>
            <person name="Arimoto A."/>
            <person name="Ishii H."/>
            <person name="Satoh N."/>
            <person name="Nishiyama T."/>
            <person name="Hasebe M."/>
            <person name="Maruyama T."/>
            <person name="Minagawa J."/>
            <person name="Obokata J."/>
            <person name="Shigenobu S."/>
        </authorList>
    </citation>
    <scope>NUCLEOTIDE SEQUENCE [LARGE SCALE GENOMIC DNA]</scope>
</reference>
<dbReference type="SMART" id="SM00186">
    <property type="entry name" value="FBG"/>
    <property type="match status" value="1"/>
</dbReference>
<keyword evidence="3" id="KW-1185">Reference proteome</keyword>
<dbReference type="AlphaFoldDB" id="A0AAV4GR11"/>
<dbReference type="InterPro" id="IPR050373">
    <property type="entry name" value="Fibrinogen_C-term_domain"/>
</dbReference>
<evidence type="ECO:0000313" key="2">
    <source>
        <dbReference type="EMBL" id="GFR86780.1"/>
    </source>
</evidence>
<comment type="caution">
    <text evidence="2">The sequence shown here is derived from an EMBL/GenBank/DDBJ whole genome shotgun (WGS) entry which is preliminary data.</text>
</comment>
<dbReference type="PROSITE" id="PS51406">
    <property type="entry name" value="FIBRINOGEN_C_2"/>
    <property type="match status" value="1"/>
</dbReference>
<dbReference type="InterPro" id="IPR014716">
    <property type="entry name" value="Fibrinogen_a/b/g_C_1"/>
</dbReference>
<dbReference type="CDD" id="cd00087">
    <property type="entry name" value="FReD"/>
    <property type="match status" value="1"/>
</dbReference>
<dbReference type="Proteomes" id="UP000762676">
    <property type="component" value="Unassembled WGS sequence"/>
</dbReference>